<dbReference type="OrthoDB" id="5345392at2759"/>
<evidence type="ECO:0000256" key="1">
    <source>
        <dbReference type="SAM" id="MobiDB-lite"/>
    </source>
</evidence>
<keyword evidence="4" id="KW-1185">Reference proteome</keyword>
<comment type="caution">
    <text evidence="3">The sequence shown here is derived from an EMBL/GenBank/DDBJ whole genome shotgun (WGS) entry which is preliminary data.</text>
</comment>
<organism evidence="3 4">
    <name type="scientific">Friedmanniomyces simplex</name>
    <dbReference type="NCBI Taxonomy" id="329884"/>
    <lineage>
        <taxon>Eukaryota</taxon>
        <taxon>Fungi</taxon>
        <taxon>Dikarya</taxon>
        <taxon>Ascomycota</taxon>
        <taxon>Pezizomycotina</taxon>
        <taxon>Dothideomycetes</taxon>
        <taxon>Dothideomycetidae</taxon>
        <taxon>Mycosphaerellales</taxon>
        <taxon>Teratosphaeriaceae</taxon>
        <taxon>Friedmanniomyces</taxon>
    </lineage>
</organism>
<dbReference type="GO" id="GO:0006891">
    <property type="term" value="P:intra-Golgi vesicle-mediated transport"/>
    <property type="evidence" value="ECO:0007669"/>
    <property type="project" value="InterPro"/>
</dbReference>
<dbReference type="PANTHER" id="PTHR28159:SF1">
    <property type="entry name" value="TRAFFICKING PROTEIN PARTICLE COMPLEX II-SPECIFIC SUBUNIT 65"/>
    <property type="match status" value="1"/>
</dbReference>
<dbReference type="GO" id="GO:1990071">
    <property type="term" value="C:TRAPPII protein complex"/>
    <property type="evidence" value="ECO:0007669"/>
    <property type="project" value="InterPro"/>
</dbReference>
<dbReference type="Pfam" id="PF12735">
    <property type="entry name" value="IgD3_Trs65"/>
    <property type="match status" value="1"/>
</dbReference>
<name>A0A4U0X8X9_9PEZI</name>
<dbReference type="EMBL" id="NAJQ01000325">
    <property type="protein sequence ID" value="TKA72056.1"/>
    <property type="molecule type" value="Genomic_DNA"/>
</dbReference>
<feature type="domain" description="Trafficking protein particle complex II-specific subunit 65 IgD3" evidence="2">
    <location>
        <begin position="380"/>
        <end position="515"/>
    </location>
</feature>
<dbReference type="PANTHER" id="PTHR28159">
    <property type="entry name" value="TRAFFICKING PROTEIN PARTICLE COMPLEX II-SPECIFIC SUBUNIT 65"/>
    <property type="match status" value="1"/>
</dbReference>
<sequence>MAQDDADARSRFEALSKGAYLDVLLPKSSDFNASALIRDGSPEELARAPSRRNLFFDEKANIVLVLRTAAEVDTRQRCLCLCLRKHDLSAKTLAAADDVEVLAAGDQTYVIWTTNLDLARPRTRLQRPAIYFTATLGLRENARADLGKIDKDYLKPFEPLPRNVLESLNSASDFRSAQVYMSEDRITRVAPKPVRREETVRPIRGATKRAFPTMPALFTRVRYTTVPNGAIASLHLETSQVITGTVSVQHIDVKLSGLDAEPANAVAEDHVLRGLKPDPALTTKNVQCLTEASLPMSLKAGDESVLLYLLPRDQQGRDSSNAVTLDLAVPAGDPAVNSRDTLRMVTSRSRSGSTDVLLSGPSLPAPIPQSGPTPTSRPSGDGVTFFFSAPEKTHQYDDFHLKINCINRSGRSRLFAVVPVRPKQSSLAAHSHSGSDDADLVAGIFNAQPLQRQKPDEVLCHTPHVKVGPVPSGASFDTAMELRAMRVGVLDLGALKIEDLETGQTVDVVDLPDVIALEALEGSEPYGPSKFAVRLEGGQRGRSTAAAQIASPEIDAQFWGKAPTTK</sequence>
<dbReference type="InterPro" id="IPR055420">
    <property type="entry name" value="IgD3_Trs65"/>
</dbReference>
<feature type="compositionally biased region" description="Polar residues" evidence="1">
    <location>
        <begin position="344"/>
        <end position="356"/>
    </location>
</feature>
<protein>
    <recommendedName>
        <fullName evidence="2">Trafficking protein particle complex II-specific subunit 65 IgD3 domain-containing protein</fullName>
    </recommendedName>
</protein>
<proteinExistence type="predicted"/>
<evidence type="ECO:0000313" key="4">
    <source>
        <dbReference type="Proteomes" id="UP000309340"/>
    </source>
</evidence>
<accession>A0A4U0X8X9</accession>
<evidence type="ECO:0000259" key="2">
    <source>
        <dbReference type="Pfam" id="PF12735"/>
    </source>
</evidence>
<feature type="region of interest" description="Disordered" evidence="1">
    <location>
        <begin position="343"/>
        <end position="381"/>
    </location>
</feature>
<evidence type="ECO:0000313" key="3">
    <source>
        <dbReference type="EMBL" id="TKA72056.1"/>
    </source>
</evidence>
<dbReference type="GO" id="GO:0005802">
    <property type="term" value="C:trans-Golgi network"/>
    <property type="evidence" value="ECO:0007669"/>
    <property type="project" value="TreeGrafter"/>
</dbReference>
<dbReference type="STRING" id="329884.A0A4U0X8X9"/>
<dbReference type="AlphaFoldDB" id="A0A4U0X8X9"/>
<dbReference type="Proteomes" id="UP000309340">
    <property type="component" value="Unassembled WGS sequence"/>
</dbReference>
<reference evidence="3 4" key="1">
    <citation type="submission" date="2017-03" db="EMBL/GenBank/DDBJ databases">
        <title>Genomes of endolithic fungi from Antarctica.</title>
        <authorList>
            <person name="Coleine C."/>
            <person name="Masonjones S."/>
            <person name="Stajich J.E."/>
        </authorList>
    </citation>
    <scope>NUCLEOTIDE SEQUENCE [LARGE SCALE GENOMIC DNA]</scope>
    <source>
        <strain evidence="3 4">CCFEE 5184</strain>
    </source>
</reference>
<dbReference type="InterPro" id="IPR024662">
    <property type="entry name" value="Trs65"/>
</dbReference>
<gene>
    <name evidence="3" type="ORF">B0A55_06661</name>
</gene>